<dbReference type="EMBL" id="JACHIG010000011">
    <property type="protein sequence ID" value="MBB5034684.1"/>
    <property type="molecule type" value="Genomic_DNA"/>
</dbReference>
<dbReference type="Gene3D" id="3.30.70.1230">
    <property type="entry name" value="Nucleotide cyclase"/>
    <property type="match status" value="1"/>
</dbReference>
<dbReference type="AlphaFoldDB" id="A0A7W8DLS4"/>
<feature type="compositionally biased region" description="Pro residues" evidence="1">
    <location>
        <begin position="97"/>
        <end position="108"/>
    </location>
</feature>
<evidence type="ECO:0000313" key="4">
    <source>
        <dbReference type="Proteomes" id="UP000590740"/>
    </source>
</evidence>
<protein>
    <recommendedName>
        <fullName evidence="2">FHA domain-containing protein</fullName>
    </recommendedName>
</protein>
<feature type="region of interest" description="Disordered" evidence="1">
    <location>
        <begin position="93"/>
        <end position="114"/>
    </location>
</feature>
<comment type="caution">
    <text evidence="3">The sequence shown here is derived from an EMBL/GenBank/DDBJ whole genome shotgun (WGS) entry which is preliminary data.</text>
</comment>
<dbReference type="CDD" id="cd00060">
    <property type="entry name" value="FHA"/>
    <property type="match status" value="1"/>
</dbReference>
<feature type="domain" description="FHA" evidence="2">
    <location>
        <begin position="24"/>
        <end position="74"/>
    </location>
</feature>
<accession>A0A7W8DLS4</accession>
<dbReference type="InterPro" id="IPR029787">
    <property type="entry name" value="Nucleotide_cyclase"/>
</dbReference>
<dbReference type="PROSITE" id="PS50006">
    <property type="entry name" value="FHA_DOMAIN"/>
    <property type="match status" value="1"/>
</dbReference>
<dbReference type="SUPFAM" id="SSF55073">
    <property type="entry name" value="Nucleotide cyclase"/>
    <property type="match status" value="1"/>
</dbReference>
<reference evidence="3 4" key="1">
    <citation type="submission" date="2020-08" db="EMBL/GenBank/DDBJ databases">
        <title>Genomic Encyclopedia of Type Strains, Phase IV (KMG-IV): sequencing the most valuable type-strain genomes for metagenomic binning, comparative biology and taxonomic classification.</title>
        <authorList>
            <person name="Goeker M."/>
        </authorList>
    </citation>
    <scope>NUCLEOTIDE SEQUENCE [LARGE SCALE GENOMIC DNA]</scope>
    <source>
        <strain evidence="3 4">DSM 12252</strain>
    </source>
</reference>
<dbReference type="SMART" id="SM00240">
    <property type="entry name" value="FHA"/>
    <property type="match status" value="1"/>
</dbReference>
<dbReference type="Pfam" id="PF00498">
    <property type="entry name" value="FHA"/>
    <property type="match status" value="1"/>
</dbReference>
<dbReference type="InterPro" id="IPR050923">
    <property type="entry name" value="Cell_Proc_Reg/RNA_Proc"/>
</dbReference>
<organism evidence="3 4">
    <name type="scientific">Prosthecobacter vanneervenii</name>
    <dbReference type="NCBI Taxonomy" id="48466"/>
    <lineage>
        <taxon>Bacteria</taxon>
        <taxon>Pseudomonadati</taxon>
        <taxon>Verrucomicrobiota</taxon>
        <taxon>Verrucomicrobiia</taxon>
        <taxon>Verrucomicrobiales</taxon>
        <taxon>Verrucomicrobiaceae</taxon>
        <taxon>Prosthecobacter</taxon>
    </lineage>
</organism>
<evidence type="ECO:0000256" key="1">
    <source>
        <dbReference type="SAM" id="MobiDB-lite"/>
    </source>
</evidence>
<sequence>MSTKLSPPWLRLPGGARHDITGTCTLGRVPDNPLPIADTEVSRRHAIIQPQGDLECWLVDLGSANGTFLNGRRISQPMPLHHGDLIRLGTHELAFSPRPPGTPAPPPASSSASQALPSNLSQCWLMVAEVIGYSQLAQSLPAPELSHQIGTWLKNSRQIIEECGGHTSRYLPEGFFCHWENSDDSTIQLRQAVSLMYEAQRAASPPFRFVLHFGPVEIGTVPLLDEPRLHGAEIDFVLAMSKIAAAQQQSILFSEAAVTHLSAASEVRLVCESPVPGFTRPAKFYTPGD</sequence>
<name>A0A7W8DLS4_9BACT</name>
<keyword evidence="4" id="KW-1185">Reference proteome</keyword>
<dbReference type="RefSeq" id="WP_184342735.1">
    <property type="nucleotide sequence ID" value="NZ_JACHIG010000011.1"/>
</dbReference>
<dbReference type="Gene3D" id="2.60.200.20">
    <property type="match status" value="1"/>
</dbReference>
<dbReference type="PANTHER" id="PTHR23308">
    <property type="entry name" value="NUCLEAR INHIBITOR OF PROTEIN PHOSPHATASE-1"/>
    <property type="match status" value="1"/>
</dbReference>
<proteinExistence type="predicted"/>
<gene>
    <name evidence="3" type="ORF">HNQ65_004292</name>
</gene>
<evidence type="ECO:0000259" key="2">
    <source>
        <dbReference type="PROSITE" id="PS50006"/>
    </source>
</evidence>
<dbReference type="SUPFAM" id="SSF49879">
    <property type="entry name" value="SMAD/FHA domain"/>
    <property type="match status" value="1"/>
</dbReference>
<evidence type="ECO:0000313" key="3">
    <source>
        <dbReference type="EMBL" id="MBB5034684.1"/>
    </source>
</evidence>
<dbReference type="InterPro" id="IPR000253">
    <property type="entry name" value="FHA_dom"/>
</dbReference>
<dbReference type="Proteomes" id="UP000590740">
    <property type="component" value="Unassembled WGS sequence"/>
</dbReference>
<dbReference type="InterPro" id="IPR008984">
    <property type="entry name" value="SMAD_FHA_dom_sf"/>
</dbReference>